<dbReference type="EMBL" id="JAAMPC010000002">
    <property type="protein sequence ID" value="KAG2328705.1"/>
    <property type="molecule type" value="Genomic_DNA"/>
</dbReference>
<feature type="compositionally biased region" description="Polar residues" evidence="1">
    <location>
        <begin position="1"/>
        <end position="12"/>
    </location>
</feature>
<gene>
    <name evidence="2" type="ORF">Bca52824_011433</name>
</gene>
<evidence type="ECO:0000313" key="2">
    <source>
        <dbReference type="EMBL" id="KAG2328705.1"/>
    </source>
</evidence>
<reference evidence="2 3" key="1">
    <citation type="submission" date="2020-02" db="EMBL/GenBank/DDBJ databases">
        <authorList>
            <person name="Ma Q."/>
            <person name="Huang Y."/>
            <person name="Song X."/>
            <person name="Pei D."/>
        </authorList>
    </citation>
    <scope>NUCLEOTIDE SEQUENCE [LARGE SCALE GENOMIC DNA]</scope>
    <source>
        <strain evidence="2">Sxm20200214</strain>
        <tissue evidence="2">Leaf</tissue>
    </source>
</reference>
<protein>
    <submittedName>
        <fullName evidence="2">Uncharacterized protein</fullName>
    </submittedName>
</protein>
<organism evidence="2 3">
    <name type="scientific">Brassica carinata</name>
    <name type="common">Ethiopian mustard</name>
    <name type="synonym">Abyssinian cabbage</name>
    <dbReference type="NCBI Taxonomy" id="52824"/>
    <lineage>
        <taxon>Eukaryota</taxon>
        <taxon>Viridiplantae</taxon>
        <taxon>Streptophyta</taxon>
        <taxon>Embryophyta</taxon>
        <taxon>Tracheophyta</taxon>
        <taxon>Spermatophyta</taxon>
        <taxon>Magnoliopsida</taxon>
        <taxon>eudicotyledons</taxon>
        <taxon>Gunneridae</taxon>
        <taxon>Pentapetalae</taxon>
        <taxon>rosids</taxon>
        <taxon>malvids</taxon>
        <taxon>Brassicales</taxon>
        <taxon>Brassicaceae</taxon>
        <taxon>Brassiceae</taxon>
        <taxon>Brassica</taxon>
    </lineage>
</organism>
<feature type="region of interest" description="Disordered" evidence="1">
    <location>
        <begin position="1"/>
        <end position="71"/>
    </location>
</feature>
<dbReference type="Proteomes" id="UP000886595">
    <property type="component" value="Unassembled WGS sequence"/>
</dbReference>
<accession>A0A8X8BB52</accession>
<name>A0A8X8BB52_BRACI</name>
<comment type="caution">
    <text evidence="2">The sequence shown here is derived from an EMBL/GenBank/DDBJ whole genome shotgun (WGS) entry which is preliminary data.</text>
</comment>
<proteinExistence type="predicted"/>
<sequence>MGEFSQHINTRLDQLEQPQRRGPICNQNPNVDDEDRENESIPSLNDDNPLQKRNPRRYDYLRNNGARGGTT</sequence>
<evidence type="ECO:0000256" key="1">
    <source>
        <dbReference type="SAM" id="MobiDB-lite"/>
    </source>
</evidence>
<dbReference type="AlphaFoldDB" id="A0A8X8BB52"/>
<keyword evidence="3" id="KW-1185">Reference proteome</keyword>
<evidence type="ECO:0000313" key="3">
    <source>
        <dbReference type="Proteomes" id="UP000886595"/>
    </source>
</evidence>